<dbReference type="GO" id="GO:0016788">
    <property type="term" value="F:hydrolase activity, acting on ester bonds"/>
    <property type="evidence" value="ECO:0007669"/>
    <property type="project" value="InterPro"/>
</dbReference>
<dbReference type="EMBL" id="MU006366">
    <property type="protein sequence ID" value="KAF2844697.1"/>
    <property type="molecule type" value="Genomic_DNA"/>
</dbReference>
<accession>A0A6A7AQR8</accession>
<dbReference type="SUPFAM" id="SSF52266">
    <property type="entry name" value="SGNH hydrolase"/>
    <property type="match status" value="1"/>
</dbReference>
<sequence>MFIYIIYSLLAIGGAEALMVHYADNSCDAHKAIIEEEMQLASDMATSASKDVEKGDYFKNFFAESLRNTPTFKDETSQVFGKIPQMISGTNEEYVFVVTCKSDSKFCKKKDYYAHMGDDRRTLNFCDQFFATDGDIKATNDRANECDSMTLREAHRSKAALLVHEMTHTRYAMLFEDPSLDYAYGFAACYQLSRGLFDRGCVIYKNDKNPLCRNAEGKDGLCNEKTSGNNADSYALTAAGIYFSNKCNKAIPLPPLPGPLFTLDPTPTLLPATPISGGGIGVTPIPVSGMNSAISNPPTTRTLSSMVQEVSGSPIPKFLRRRDQKEALYARANCPVYDDTIFDDPMQEIVGYVHFGDSYGAGMGTGTTSGDACRIGENNFGDLLYKSWNDEGIPYERKVCSGDTTKGLNRQIDEWKDSNKTNVGTVSIGGNDVGFSDLVYYCIITPNTAHLGSTIDQGSDGMKAKLKAAYRRILDKSGRSDLQLYITSYVEFFNAATSDCDKSTFHYWWAGYNPSPDWFFNRIVYLKQDLRVEIDNLVKDLNKVIEAAVMEANKEHGGSQINFVDVNAHFNAHRWCEQGNWHEPAPEVDSTWFFLSGWPDVSIPGSSVNTAAIEQAEIKQIIDAGRIPLPDADCRKTLDSEADPYLRSLCYYAEAVAESSNSTEATYLAEANAQIQSRNVTSQHIGWFTPTRQVKTFHPRSPGMVGYKDAIAESIEQDI</sequence>
<name>A0A6A7AQR8_9PLEO</name>
<dbReference type="AlphaFoldDB" id="A0A6A7AQR8"/>
<dbReference type="Gene3D" id="3.40.390.10">
    <property type="entry name" value="Collagenase (Catalytic Domain)"/>
    <property type="match status" value="1"/>
</dbReference>
<evidence type="ECO:0000256" key="1">
    <source>
        <dbReference type="SAM" id="SignalP"/>
    </source>
</evidence>
<organism evidence="2 3">
    <name type="scientific">Plenodomus tracheiphilus IPT5</name>
    <dbReference type="NCBI Taxonomy" id="1408161"/>
    <lineage>
        <taxon>Eukaryota</taxon>
        <taxon>Fungi</taxon>
        <taxon>Dikarya</taxon>
        <taxon>Ascomycota</taxon>
        <taxon>Pezizomycotina</taxon>
        <taxon>Dothideomycetes</taxon>
        <taxon>Pleosporomycetidae</taxon>
        <taxon>Pleosporales</taxon>
        <taxon>Pleosporineae</taxon>
        <taxon>Leptosphaeriaceae</taxon>
        <taxon>Plenodomus</taxon>
    </lineage>
</organism>
<dbReference type="InterPro" id="IPR024079">
    <property type="entry name" value="MetalloPept_cat_dom_sf"/>
</dbReference>
<dbReference type="GO" id="GO:0006629">
    <property type="term" value="P:lipid metabolic process"/>
    <property type="evidence" value="ECO:0007669"/>
    <property type="project" value="TreeGrafter"/>
</dbReference>
<reference evidence="2" key="1">
    <citation type="submission" date="2020-01" db="EMBL/GenBank/DDBJ databases">
        <authorList>
            <consortium name="DOE Joint Genome Institute"/>
            <person name="Haridas S."/>
            <person name="Albert R."/>
            <person name="Binder M."/>
            <person name="Bloem J."/>
            <person name="Labutti K."/>
            <person name="Salamov A."/>
            <person name="Andreopoulos B."/>
            <person name="Baker S.E."/>
            <person name="Barry K."/>
            <person name="Bills G."/>
            <person name="Bluhm B.H."/>
            <person name="Cannon C."/>
            <person name="Castanera R."/>
            <person name="Culley D.E."/>
            <person name="Daum C."/>
            <person name="Ezra D."/>
            <person name="Gonzalez J.B."/>
            <person name="Henrissat B."/>
            <person name="Kuo A."/>
            <person name="Liang C."/>
            <person name="Lipzen A."/>
            <person name="Lutzoni F."/>
            <person name="Magnuson J."/>
            <person name="Mondo S."/>
            <person name="Nolan M."/>
            <person name="Ohm R."/>
            <person name="Pangilinan J."/>
            <person name="Park H.-J."/>
            <person name="Ramirez L."/>
            <person name="Alfaro M."/>
            <person name="Sun H."/>
            <person name="Tritt A."/>
            <person name="Yoshinaga Y."/>
            <person name="Zwiers L.-H."/>
            <person name="Turgeon B.G."/>
            <person name="Goodwin S.B."/>
            <person name="Spatafora J.W."/>
            <person name="Crous P.W."/>
            <person name="Grigoriev I.V."/>
        </authorList>
    </citation>
    <scope>NUCLEOTIDE SEQUENCE</scope>
    <source>
        <strain evidence="2">IPT5</strain>
    </source>
</reference>
<evidence type="ECO:0000313" key="2">
    <source>
        <dbReference type="EMBL" id="KAF2844697.1"/>
    </source>
</evidence>
<evidence type="ECO:0000313" key="3">
    <source>
        <dbReference type="Proteomes" id="UP000799423"/>
    </source>
</evidence>
<dbReference type="PANTHER" id="PTHR37981:SF1">
    <property type="entry name" value="SGNH HYDROLASE-TYPE ESTERASE DOMAIN-CONTAINING PROTEIN"/>
    <property type="match status" value="1"/>
</dbReference>
<dbReference type="Gene3D" id="3.40.50.1110">
    <property type="entry name" value="SGNH hydrolase"/>
    <property type="match status" value="1"/>
</dbReference>
<dbReference type="Pfam" id="PF00657">
    <property type="entry name" value="Lipase_GDSL"/>
    <property type="match status" value="1"/>
</dbReference>
<feature type="chain" id="PRO_5025330485" evidence="1">
    <location>
        <begin position="18"/>
        <end position="719"/>
    </location>
</feature>
<feature type="signal peptide" evidence="1">
    <location>
        <begin position="1"/>
        <end position="17"/>
    </location>
</feature>
<proteinExistence type="predicted"/>
<dbReference type="SUPFAM" id="SSF55486">
    <property type="entry name" value="Metalloproteases ('zincins'), catalytic domain"/>
    <property type="match status" value="1"/>
</dbReference>
<protein>
    <submittedName>
        <fullName evidence="2">SGNH hydrolase</fullName>
    </submittedName>
</protein>
<gene>
    <name evidence="2" type="ORF">T440DRAFT_483961</name>
</gene>
<dbReference type="CDD" id="cd01823">
    <property type="entry name" value="SEST_like"/>
    <property type="match status" value="1"/>
</dbReference>
<dbReference type="InterPro" id="IPR037460">
    <property type="entry name" value="SEST-like"/>
</dbReference>
<dbReference type="PANTHER" id="PTHR37981">
    <property type="entry name" value="LIPASE 2"/>
    <property type="match status" value="1"/>
</dbReference>
<dbReference type="GO" id="GO:0008237">
    <property type="term" value="F:metallopeptidase activity"/>
    <property type="evidence" value="ECO:0007669"/>
    <property type="project" value="InterPro"/>
</dbReference>
<dbReference type="Proteomes" id="UP000799423">
    <property type="component" value="Unassembled WGS sequence"/>
</dbReference>
<keyword evidence="1" id="KW-0732">Signal</keyword>
<keyword evidence="3" id="KW-1185">Reference proteome</keyword>
<dbReference type="OrthoDB" id="21678at2759"/>
<keyword evidence="2" id="KW-0378">Hydrolase</keyword>
<dbReference type="InterPro" id="IPR036514">
    <property type="entry name" value="SGNH_hydro_sf"/>
</dbReference>
<dbReference type="InterPro" id="IPR001087">
    <property type="entry name" value="GDSL"/>
</dbReference>